<dbReference type="RefSeq" id="WP_341426886.1">
    <property type="nucleotide sequence ID" value="NZ_JBBUTG010000010.1"/>
</dbReference>
<proteinExistence type="predicted"/>
<reference evidence="2 3" key="1">
    <citation type="submission" date="2024-04" db="EMBL/GenBank/DDBJ databases">
        <title>Novel species of the genus Ideonella isolated from streams.</title>
        <authorList>
            <person name="Lu H."/>
        </authorList>
    </citation>
    <scope>NUCLEOTIDE SEQUENCE [LARGE SCALE GENOMIC DNA]</scope>
    <source>
        <strain evidence="2 3">DXS29W</strain>
    </source>
</reference>
<dbReference type="EMBL" id="JBBUTG010000010">
    <property type="protein sequence ID" value="MEK8032475.1"/>
    <property type="molecule type" value="Genomic_DNA"/>
</dbReference>
<feature type="signal peptide" evidence="1">
    <location>
        <begin position="1"/>
        <end position="18"/>
    </location>
</feature>
<organism evidence="2 3">
    <name type="scientific">Ideonella lacteola</name>
    <dbReference type="NCBI Taxonomy" id="2984193"/>
    <lineage>
        <taxon>Bacteria</taxon>
        <taxon>Pseudomonadati</taxon>
        <taxon>Pseudomonadota</taxon>
        <taxon>Betaproteobacteria</taxon>
        <taxon>Burkholderiales</taxon>
        <taxon>Sphaerotilaceae</taxon>
        <taxon>Ideonella</taxon>
    </lineage>
</organism>
<keyword evidence="1" id="KW-0732">Signal</keyword>
<dbReference type="Proteomes" id="UP001371218">
    <property type="component" value="Unassembled WGS sequence"/>
</dbReference>
<evidence type="ECO:0000313" key="2">
    <source>
        <dbReference type="EMBL" id="MEK8032475.1"/>
    </source>
</evidence>
<protein>
    <submittedName>
        <fullName evidence="2">Uncharacterized protein</fullName>
    </submittedName>
</protein>
<feature type="chain" id="PRO_5045334121" evidence="1">
    <location>
        <begin position="19"/>
        <end position="298"/>
    </location>
</feature>
<evidence type="ECO:0000313" key="3">
    <source>
        <dbReference type="Proteomes" id="UP001371218"/>
    </source>
</evidence>
<evidence type="ECO:0000256" key="1">
    <source>
        <dbReference type="SAM" id="SignalP"/>
    </source>
</evidence>
<accession>A0ABU9BUC1</accession>
<comment type="caution">
    <text evidence="2">The sequence shown here is derived from an EMBL/GenBank/DDBJ whole genome shotgun (WGS) entry which is preliminary data.</text>
</comment>
<keyword evidence="3" id="KW-1185">Reference proteome</keyword>
<gene>
    <name evidence="2" type="ORF">AACH06_16750</name>
</gene>
<name>A0ABU9BUC1_9BURK</name>
<sequence>MKSLVALFPLLASALLSAAGANAASAATNPEGFTGVFGGGPLYITSKGASANITELQNSGFTEVIVWSVEVKPNGDLNLNGEFPLTSNGVYVGGQTYPDFASDMARLKQGKVRRVTFSIGSSNVGDWQAITALVRSQGTGPDSILYKTFAALKAAIPAIDAIDFDDENSFDLPTTVKFGVMLGKLGYHVMPDPFFNASYWTQVVSQINAKRPGTVDGVHLQTYAGGSGNSPCHGWDFGDVPVFPYVWDRDKTPKQTYQQMDAWHTECGIVGGGLWLYDDFVGTGEAAQYAKAVNRGVK</sequence>